<keyword evidence="4" id="KW-1185">Reference proteome</keyword>
<dbReference type="Proteomes" id="UP000198868">
    <property type="component" value="Unassembled WGS sequence"/>
</dbReference>
<evidence type="ECO:0000313" key="1">
    <source>
        <dbReference type="EMBL" id="CUW08304.1"/>
    </source>
</evidence>
<dbReference type="AlphaFoldDB" id="A0AAN2QUU2"/>
<gene>
    <name evidence="2" type="ORF">KSL4_0612</name>
    <name evidence="1" type="ORF">PL111_0002</name>
</gene>
<evidence type="ECO:0000313" key="2">
    <source>
        <dbReference type="EMBL" id="CUW17092.1"/>
    </source>
</evidence>
<proteinExistence type="predicted"/>
<organism evidence="1 3">
    <name type="scientific">Leuconostoc inhae</name>
    <dbReference type="NCBI Taxonomy" id="178001"/>
    <lineage>
        <taxon>Bacteria</taxon>
        <taxon>Bacillati</taxon>
        <taxon>Bacillota</taxon>
        <taxon>Bacilli</taxon>
        <taxon>Lactobacillales</taxon>
        <taxon>Lactobacillaceae</taxon>
        <taxon>Leuconostoc</taxon>
    </lineage>
</organism>
<evidence type="ECO:0000313" key="3">
    <source>
        <dbReference type="Proteomes" id="UP000198868"/>
    </source>
</evidence>
<comment type="caution">
    <text evidence="1">The sequence shown here is derived from an EMBL/GenBank/DDBJ whole genome shotgun (WGS) entry which is preliminary data.</text>
</comment>
<sequence length="153" mass="17626">MNYKRPVQRTEETVPFPKGKHIAKIVVAKLDLSKEKNRRMITLRVTGQLNEVAYYNLPFGTTLTEDQLGFLLASIEDNGISIPELDYGYNEETIVFLKGKQVFIDIVEQKYKGKVQGKISRFLTQAEFDGEDLTRDLFQNETEVMNPDTELNF</sequence>
<evidence type="ECO:0000313" key="4">
    <source>
        <dbReference type="Proteomes" id="UP000199047"/>
    </source>
</evidence>
<dbReference type="EMBL" id="FBTU01000013">
    <property type="protein sequence ID" value="CUW08304.1"/>
    <property type="molecule type" value="Genomic_DNA"/>
</dbReference>
<dbReference type="EMBL" id="FBTB01000019">
    <property type="protein sequence ID" value="CUW17092.1"/>
    <property type="molecule type" value="Genomic_DNA"/>
</dbReference>
<reference evidence="3 4" key="1">
    <citation type="submission" date="2015-12" db="EMBL/GenBank/DDBJ databases">
        <authorList>
            <person name="Andreevskaya M."/>
        </authorList>
    </citation>
    <scope>NUCLEOTIDE SEQUENCE [LARGE SCALE GENOMIC DNA]</scope>
    <source>
        <strain evidence="2 4">KSL4-2</strain>
        <strain evidence="1 3">PL111</strain>
    </source>
</reference>
<dbReference type="RefSeq" id="WP_089885746.1">
    <property type="nucleotide sequence ID" value="NZ_FBSX01000022.1"/>
</dbReference>
<name>A0AAN2QUU2_9LACO</name>
<protein>
    <submittedName>
        <fullName evidence="1">Uncharacterized protein</fullName>
    </submittedName>
</protein>
<dbReference type="Proteomes" id="UP000199047">
    <property type="component" value="Unassembled WGS sequence"/>
</dbReference>
<accession>A0AAN2QUU2</accession>